<dbReference type="SUPFAM" id="SSF52129">
    <property type="entry name" value="Caspase-like"/>
    <property type="match status" value="1"/>
</dbReference>
<feature type="domain" description="Ig-like" evidence="6">
    <location>
        <begin position="120"/>
        <end position="195"/>
    </location>
</feature>
<sequence length="909" mass="103577">MAIPDPSLLVMDVSYSIFRSLMMRLQEDNAWRVVAENFKIFRNKKNKVKTTGNGKDGNKGRNEKKVREEGKDKYQGTLQEQQHSRLVTSISSRSRSFKLLGDAASGQRLEITVHPGDRTDGDILVTLDGELNLKCEATGLPPPKYQWYHENEELFEQTSNALVIQNFSFDEEGLYYCCVTQDGDPPTEVFTSSVNVKIRPEPPIIWKEPRAQEVCRVGSDVIFMCEASAHPPPHYQWFRDNTPLSGQNNYRLTIQGVTQSDQGEYKCSVENEAGEVFSRLSELVIYEEPEDGDNDTYRYTASEKVALLIGNDVYENMGRLNTPSNDVISVATILHQIGFKVIALHNLTLTEMRNAIKEFCNLLSRGVYGVFYFVGHGFEISGDKFMLPVDAPDPTRYLRRDSLCERELIYKAQKNNPQLLLVLLDMCLKTPDQESNPIIHREKALMYPWVPRRNLLIGYATTNTLSAYEVDAEENGVYATHLQRHLADDLPVEEVMKRVRSSIESENSSASKQQIPCAFVTVARRFRLTDPIRGDPDVAKAYERITTVSAGTTQIVFENIRKFANMTCMPHRGWLHNSLDINLTGLESFNVKFLVMCQMPVVITIELCDPQDQVNSILMDNSMLDLHYPLISSADLWRPIMLDTDHSELWDDSFEDVSPDYENFMIDLETKTTFMLFRDILARDPTIKVGRKSIRRSHTVRYLRVTLDKNRNFMAHMESTEEHLTEADSSLPDCSNGCTECGPKCMIVESPYKEERCGVLDKKEKHVEENKHLQPSRGLVHFITGKGPYPASLRKLGLIELGNCACGEEGTFEHVVLECLLTLEARRNYQREIQGRLVGKVLRDPFYWKFLDQISLEVSDRAKTAYIDKLKEAQGRIRRYVANDNDKEDGSNTEDRTDTDTSAVSAGSE</sequence>
<dbReference type="SMART" id="SM00408">
    <property type="entry name" value="IGc2"/>
    <property type="match status" value="2"/>
</dbReference>
<dbReference type="AlphaFoldDB" id="A0A7R8VBE6"/>
<dbReference type="CDD" id="cd00096">
    <property type="entry name" value="Ig"/>
    <property type="match status" value="2"/>
</dbReference>
<evidence type="ECO:0000256" key="2">
    <source>
        <dbReference type="ARBA" id="ARBA00023157"/>
    </source>
</evidence>
<evidence type="ECO:0000259" key="5">
    <source>
        <dbReference type="PROSITE" id="PS50208"/>
    </source>
</evidence>
<comment type="similarity">
    <text evidence="1">Belongs to the peptidase C14A family.</text>
</comment>
<dbReference type="InterPro" id="IPR011600">
    <property type="entry name" value="Pept_C14_caspase"/>
</dbReference>
<feature type="compositionally biased region" description="Polar residues" evidence="4">
    <location>
        <begin position="900"/>
        <end position="909"/>
    </location>
</feature>
<feature type="compositionally biased region" description="Basic and acidic residues" evidence="4">
    <location>
        <begin position="56"/>
        <end position="74"/>
    </location>
</feature>
<dbReference type="PROSITE" id="PS50208">
    <property type="entry name" value="CASPASE_P20"/>
    <property type="match status" value="1"/>
</dbReference>
<dbReference type="InterPro" id="IPR036179">
    <property type="entry name" value="Ig-like_dom_sf"/>
</dbReference>
<dbReference type="SMART" id="SM00409">
    <property type="entry name" value="IG"/>
    <property type="match status" value="2"/>
</dbReference>
<evidence type="ECO:0000259" key="6">
    <source>
        <dbReference type="PROSITE" id="PS50835"/>
    </source>
</evidence>
<dbReference type="SMART" id="SM00115">
    <property type="entry name" value="CASc"/>
    <property type="match status" value="1"/>
</dbReference>
<evidence type="ECO:0000313" key="7">
    <source>
        <dbReference type="EMBL" id="CAD7195275.1"/>
    </source>
</evidence>
<dbReference type="InterPro" id="IPR052039">
    <property type="entry name" value="Caspase-related_regulators"/>
</dbReference>
<dbReference type="GO" id="GO:0006508">
    <property type="term" value="P:proteolysis"/>
    <property type="evidence" value="ECO:0007669"/>
    <property type="project" value="InterPro"/>
</dbReference>
<evidence type="ECO:0000256" key="1">
    <source>
        <dbReference type="ARBA" id="ARBA00010134"/>
    </source>
</evidence>
<dbReference type="EMBL" id="OA564696">
    <property type="protein sequence ID" value="CAD7195275.1"/>
    <property type="molecule type" value="Genomic_DNA"/>
</dbReference>
<keyword evidence="2" id="KW-1015">Disulfide bond</keyword>
<name>A0A7R8VBE6_TIMDO</name>
<dbReference type="Pfam" id="PF00656">
    <property type="entry name" value="Peptidase_C14"/>
    <property type="match status" value="1"/>
</dbReference>
<evidence type="ECO:0008006" key="8">
    <source>
        <dbReference type="Google" id="ProtNLM"/>
    </source>
</evidence>
<feature type="domain" description="Caspase family p20" evidence="5">
    <location>
        <begin position="302"/>
        <end position="379"/>
    </location>
</feature>
<dbReference type="InterPro" id="IPR013783">
    <property type="entry name" value="Ig-like_fold"/>
</dbReference>
<dbReference type="InterPro" id="IPR007110">
    <property type="entry name" value="Ig-like_dom"/>
</dbReference>
<feature type="region of interest" description="Disordered" evidence="4">
    <location>
        <begin position="881"/>
        <end position="909"/>
    </location>
</feature>
<evidence type="ECO:0000256" key="3">
    <source>
        <dbReference type="ARBA" id="ARBA00023319"/>
    </source>
</evidence>
<dbReference type="Pfam" id="PF13927">
    <property type="entry name" value="Ig_3"/>
    <property type="match status" value="2"/>
</dbReference>
<evidence type="ECO:0000256" key="4">
    <source>
        <dbReference type="SAM" id="MobiDB-lite"/>
    </source>
</evidence>
<dbReference type="SUPFAM" id="SSF48726">
    <property type="entry name" value="Immunoglobulin"/>
    <property type="match status" value="2"/>
</dbReference>
<keyword evidence="3" id="KW-0393">Immunoglobulin domain</keyword>
<dbReference type="Gene3D" id="2.60.40.10">
    <property type="entry name" value="Immunoglobulins"/>
    <property type="match status" value="2"/>
</dbReference>
<dbReference type="GO" id="GO:0004197">
    <property type="term" value="F:cysteine-type endopeptidase activity"/>
    <property type="evidence" value="ECO:0007669"/>
    <property type="project" value="InterPro"/>
</dbReference>
<dbReference type="FunFam" id="2.60.40.10:FF:000032">
    <property type="entry name" value="palladin isoform X1"/>
    <property type="match status" value="1"/>
</dbReference>
<feature type="region of interest" description="Disordered" evidence="4">
    <location>
        <begin position="47"/>
        <end position="81"/>
    </location>
</feature>
<dbReference type="PROSITE" id="PS50835">
    <property type="entry name" value="IG_LIKE"/>
    <property type="match status" value="2"/>
</dbReference>
<proteinExistence type="inferred from homology"/>
<organism evidence="7">
    <name type="scientific">Timema douglasi</name>
    <name type="common">Walking stick</name>
    <dbReference type="NCBI Taxonomy" id="61478"/>
    <lineage>
        <taxon>Eukaryota</taxon>
        <taxon>Metazoa</taxon>
        <taxon>Ecdysozoa</taxon>
        <taxon>Arthropoda</taxon>
        <taxon>Hexapoda</taxon>
        <taxon>Insecta</taxon>
        <taxon>Pterygota</taxon>
        <taxon>Neoptera</taxon>
        <taxon>Polyneoptera</taxon>
        <taxon>Phasmatodea</taxon>
        <taxon>Timematodea</taxon>
        <taxon>Timematoidea</taxon>
        <taxon>Timematidae</taxon>
        <taxon>Timema</taxon>
    </lineage>
</organism>
<dbReference type="PANTHER" id="PTHR22576">
    <property type="entry name" value="MUCOSA ASSOCIATED LYMPHOID TISSUE LYMPHOMA TRANSLOCATION PROTEIN 1/PARACASPASE"/>
    <property type="match status" value="1"/>
</dbReference>
<dbReference type="PANTHER" id="PTHR22576:SF37">
    <property type="entry name" value="MUCOSA-ASSOCIATED LYMPHOID TISSUE LYMPHOMA TRANSLOCATION PROTEIN 1"/>
    <property type="match status" value="1"/>
</dbReference>
<feature type="domain" description="Ig-like" evidence="6">
    <location>
        <begin position="203"/>
        <end position="278"/>
    </location>
</feature>
<protein>
    <recommendedName>
        <fullName evidence="8">Mucosa-associated lymphoid tissue lymphoma translocation protein 1</fullName>
    </recommendedName>
</protein>
<accession>A0A7R8VBE6</accession>
<dbReference type="InterPro" id="IPR003599">
    <property type="entry name" value="Ig_sub"/>
</dbReference>
<dbReference type="InterPro" id="IPR029030">
    <property type="entry name" value="Caspase-like_dom_sf"/>
</dbReference>
<dbReference type="InterPro" id="IPR003598">
    <property type="entry name" value="Ig_sub2"/>
</dbReference>
<dbReference type="Gene3D" id="3.40.50.1460">
    <property type="match status" value="1"/>
</dbReference>
<gene>
    <name evidence="7" type="ORF">TDIB3V08_LOCUS1671</name>
</gene>
<dbReference type="InterPro" id="IPR001309">
    <property type="entry name" value="Pept_C14_p20"/>
</dbReference>
<dbReference type="InterPro" id="IPR015917">
    <property type="entry name" value="Pept_C14A"/>
</dbReference>
<reference evidence="7" key="1">
    <citation type="submission" date="2020-11" db="EMBL/GenBank/DDBJ databases">
        <authorList>
            <person name="Tran Van P."/>
        </authorList>
    </citation>
    <scope>NUCLEOTIDE SEQUENCE</scope>
</reference>
<feature type="compositionally biased region" description="Basic and acidic residues" evidence="4">
    <location>
        <begin position="884"/>
        <end position="899"/>
    </location>
</feature>